<dbReference type="EMBL" id="JAAATY010000013">
    <property type="protein sequence ID" value="NRN67118.1"/>
    <property type="molecule type" value="Genomic_DNA"/>
</dbReference>
<keyword evidence="2" id="KW-0472">Membrane</keyword>
<keyword evidence="2" id="KW-1133">Transmembrane helix</keyword>
<dbReference type="PROSITE" id="PS50005">
    <property type="entry name" value="TPR"/>
    <property type="match status" value="1"/>
</dbReference>
<dbReference type="Proteomes" id="UP000763557">
    <property type="component" value="Unassembled WGS sequence"/>
</dbReference>
<dbReference type="SUPFAM" id="SSF48452">
    <property type="entry name" value="TPR-like"/>
    <property type="match status" value="1"/>
</dbReference>
<evidence type="ECO:0000256" key="1">
    <source>
        <dbReference type="PROSITE-ProRule" id="PRU00339"/>
    </source>
</evidence>
<protein>
    <recommendedName>
        <fullName evidence="5">Tetratricopeptide repeat protein</fullName>
    </recommendedName>
</protein>
<name>A0ABX2F6Y3_9PSEU</name>
<comment type="caution">
    <text evidence="3">The sequence shown here is derived from an EMBL/GenBank/DDBJ whole genome shotgun (WGS) entry which is preliminary data.</text>
</comment>
<sequence length="317" mass="33015">MIRAVFLASLVAFPAPPQVNPEDIARPSVVPVTVTWHGWVRDKQTGEVFGGAKGYEATTRCAGAVINPAGYVVTTSSCVHSGPEGGTAALVERAMADLAKMGRIGDPAKARRMLTERAVAEGAAPDRPIDRVITVGDDTASVVDLVAPADGDIAVLRIPRSGLPSVEIRDDRPPAVITSGGVVIDEEGRLVGLVGRDGAIAEARLARGLLRDVKPELGAHDRNYRVGLSRYHAGNYDSAIDYFDAVVAESPANTHAAEFRAKAAAKGGSPGDATSLQTLLIYVFGGVTLIAGGLGVWLLRRRAGSAPPVPPQPDPSP</sequence>
<dbReference type="RefSeq" id="WP_173134322.1">
    <property type="nucleotide sequence ID" value="NZ_CBCSGW010000010.1"/>
</dbReference>
<keyword evidence="4" id="KW-1185">Reference proteome</keyword>
<evidence type="ECO:0000256" key="2">
    <source>
        <dbReference type="SAM" id="Phobius"/>
    </source>
</evidence>
<dbReference type="InterPro" id="IPR009003">
    <property type="entry name" value="Peptidase_S1_PA"/>
</dbReference>
<evidence type="ECO:0000313" key="4">
    <source>
        <dbReference type="Proteomes" id="UP000763557"/>
    </source>
</evidence>
<keyword evidence="2" id="KW-0812">Transmembrane</keyword>
<dbReference type="SUPFAM" id="SSF50494">
    <property type="entry name" value="Trypsin-like serine proteases"/>
    <property type="match status" value="1"/>
</dbReference>
<dbReference type="InterPro" id="IPR019734">
    <property type="entry name" value="TPR_rpt"/>
</dbReference>
<feature type="repeat" description="TPR" evidence="1">
    <location>
        <begin position="220"/>
        <end position="253"/>
    </location>
</feature>
<feature type="transmembrane region" description="Helical" evidence="2">
    <location>
        <begin position="279"/>
        <end position="299"/>
    </location>
</feature>
<dbReference type="InterPro" id="IPR011990">
    <property type="entry name" value="TPR-like_helical_dom_sf"/>
</dbReference>
<gene>
    <name evidence="3" type="ORF">GC106_43510</name>
</gene>
<proteinExistence type="predicted"/>
<reference evidence="3 4" key="1">
    <citation type="submission" date="2020-01" db="EMBL/GenBank/DDBJ databases">
        <title>Kibdelosporangium persica a novel Actinomycetes from a hot desert in Iran.</title>
        <authorList>
            <person name="Safaei N."/>
            <person name="Zaburannyi N."/>
            <person name="Mueller R."/>
            <person name="Wink J."/>
        </authorList>
    </citation>
    <scope>NUCLEOTIDE SEQUENCE [LARGE SCALE GENOMIC DNA]</scope>
    <source>
        <strain evidence="3 4">4NS15</strain>
    </source>
</reference>
<organism evidence="3 4">
    <name type="scientific">Kibdelosporangium persicum</name>
    <dbReference type="NCBI Taxonomy" id="2698649"/>
    <lineage>
        <taxon>Bacteria</taxon>
        <taxon>Bacillati</taxon>
        <taxon>Actinomycetota</taxon>
        <taxon>Actinomycetes</taxon>
        <taxon>Pseudonocardiales</taxon>
        <taxon>Pseudonocardiaceae</taxon>
        <taxon>Kibdelosporangium</taxon>
    </lineage>
</organism>
<keyword evidence="1" id="KW-0802">TPR repeat</keyword>
<evidence type="ECO:0008006" key="5">
    <source>
        <dbReference type="Google" id="ProtNLM"/>
    </source>
</evidence>
<accession>A0ABX2F6Y3</accession>
<evidence type="ECO:0000313" key="3">
    <source>
        <dbReference type="EMBL" id="NRN67118.1"/>
    </source>
</evidence>